<dbReference type="InterPro" id="IPR029069">
    <property type="entry name" value="HotDog_dom_sf"/>
</dbReference>
<feature type="domain" description="Acyl-CoA thioesterase-like C-terminal" evidence="2">
    <location>
        <begin position="124"/>
        <end position="257"/>
    </location>
</feature>
<dbReference type="HOGENOM" id="CLU_074337_1_0_11"/>
<evidence type="ECO:0000259" key="2">
    <source>
        <dbReference type="Pfam" id="PF20789"/>
    </source>
</evidence>
<evidence type="ECO:0000313" key="3">
    <source>
        <dbReference type="EMBL" id="AHI00946.1"/>
    </source>
</evidence>
<gene>
    <name evidence="3" type="ORF">KALB_7588</name>
</gene>
<evidence type="ECO:0000313" key="4">
    <source>
        <dbReference type="Proteomes" id="UP000019225"/>
    </source>
</evidence>
<dbReference type="EMBL" id="CP007155">
    <property type="protein sequence ID" value="AHI00946.1"/>
    <property type="molecule type" value="Genomic_DNA"/>
</dbReference>
<dbReference type="eggNOG" id="COG2050">
    <property type="taxonomic scope" value="Bacteria"/>
</dbReference>
<dbReference type="Proteomes" id="UP000019225">
    <property type="component" value="Chromosome"/>
</dbReference>
<dbReference type="Gene3D" id="2.40.160.210">
    <property type="entry name" value="Acyl-CoA thioesterase, double hotdog domain"/>
    <property type="match status" value="1"/>
</dbReference>
<dbReference type="OrthoDB" id="1413770at2"/>
<dbReference type="KEGG" id="kal:KALB_7588"/>
<evidence type="ECO:0008006" key="5">
    <source>
        <dbReference type="Google" id="ProtNLM"/>
    </source>
</evidence>
<dbReference type="InterPro" id="IPR049450">
    <property type="entry name" value="ACOT8-like_C"/>
</dbReference>
<reference evidence="3 4" key="1">
    <citation type="journal article" date="2014" name="BMC Genomics">
        <title>Complete genome sequence of producer of the glycopeptide antibiotic Aculeximycin Kutzneria albida DSM 43870T, a representative of minor genus of Pseudonocardiaceae.</title>
        <authorList>
            <person name="Rebets Y."/>
            <person name="Tokovenko B."/>
            <person name="Lushchyk I."/>
            <person name="Ruckert C."/>
            <person name="Zaburannyi N."/>
            <person name="Bechthold A."/>
            <person name="Kalinowski J."/>
            <person name="Luzhetskyy A."/>
        </authorList>
    </citation>
    <scope>NUCLEOTIDE SEQUENCE [LARGE SCALE GENOMIC DNA]</scope>
    <source>
        <strain evidence="3">DSM 43870</strain>
    </source>
</reference>
<keyword evidence="4" id="KW-1185">Reference proteome</keyword>
<dbReference type="Pfam" id="PF20789">
    <property type="entry name" value="4HBT_3C"/>
    <property type="match status" value="1"/>
</dbReference>
<dbReference type="STRING" id="1449976.KALB_7588"/>
<feature type="domain" description="Acyl-CoA thioesterase-like N-terminal HotDog" evidence="1">
    <location>
        <begin position="20"/>
        <end position="103"/>
    </location>
</feature>
<evidence type="ECO:0000259" key="1">
    <source>
        <dbReference type="Pfam" id="PF13622"/>
    </source>
</evidence>
<dbReference type="InterPro" id="IPR049449">
    <property type="entry name" value="TesB_ACOT8-like_N"/>
</dbReference>
<name>W5WJM2_9PSEU</name>
<organism evidence="3 4">
    <name type="scientific">Kutzneria albida DSM 43870</name>
    <dbReference type="NCBI Taxonomy" id="1449976"/>
    <lineage>
        <taxon>Bacteria</taxon>
        <taxon>Bacillati</taxon>
        <taxon>Actinomycetota</taxon>
        <taxon>Actinomycetes</taxon>
        <taxon>Pseudonocardiales</taxon>
        <taxon>Pseudonocardiaceae</taxon>
        <taxon>Kutzneria</taxon>
    </lineage>
</organism>
<dbReference type="RefSeq" id="WP_025360776.1">
    <property type="nucleotide sequence ID" value="NZ_CP007155.1"/>
</dbReference>
<protein>
    <recommendedName>
        <fullName evidence="5">TesB-like acyl-CoA thioesterase 5</fullName>
    </recommendedName>
</protein>
<dbReference type="SUPFAM" id="SSF54637">
    <property type="entry name" value="Thioesterase/thiol ester dehydrase-isomerase"/>
    <property type="match status" value="1"/>
</dbReference>
<dbReference type="Pfam" id="PF13622">
    <property type="entry name" value="4HBT_3"/>
    <property type="match status" value="1"/>
</dbReference>
<proteinExistence type="predicted"/>
<sequence>MNAFYEQLDDNRFAASEHSRGPWDANAQHGGPPSALLGRAVESRPGERPGFRLARMTFEISRPVPIAELVVSTRVLKSGRSAELVEAELAQPGGDPLLRARALLVRVAEQPQPAIADPTVLPGPDQAEPKPFFPVAYEVGYHNAMEWRFVSGAFQEPGPATCWLRMRMPLVAGEQPSPLVRVLIAADSGNGVSTVLDWRTHTFINPDLTVHLHRYPVGEWVCLDARTTVDAGGIGLADTALHDEKGVIGRGAQSLLVTAR</sequence>
<accession>W5WJM2</accession>
<dbReference type="AlphaFoldDB" id="W5WJM2"/>
<dbReference type="PATRIC" id="fig|1449976.3.peg.7623"/>
<dbReference type="InterPro" id="IPR042171">
    <property type="entry name" value="Acyl-CoA_hotdog"/>
</dbReference>